<dbReference type="InterPro" id="IPR001878">
    <property type="entry name" value="Znf_CCHC"/>
</dbReference>
<dbReference type="EMBL" id="NJEU01000132">
    <property type="protein sequence ID" value="PHH81273.1"/>
    <property type="molecule type" value="Genomic_DNA"/>
</dbReference>
<feature type="domain" description="CCHC-type" evidence="2">
    <location>
        <begin position="311"/>
        <end position="327"/>
    </location>
</feature>
<evidence type="ECO:0000313" key="4">
    <source>
        <dbReference type="Proteomes" id="UP000224854"/>
    </source>
</evidence>
<dbReference type="Gene3D" id="4.10.60.10">
    <property type="entry name" value="Zinc finger, CCHC-type"/>
    <property type="match status" value="2"/>
</dbReference>
<feature type="region of interest" description="Disordered" evidence="1">
    <location>
        <begin position="1"/>
        <end position="94"/>
    </location>
</feature>
<comment type="caution">
    <text evidence="3">The sequence shown here is derived from an EMBL/GenBank/DDBJ whole genome shotgun (WGS) entry which is preliminary data.</text>
</comment>
<keyword evidence="4" id="KW-1185">Reference proteome</keyword>
<dbReference type="AlphaFoldDB" id="A0A2C5ZN64"/>
<name>A0A2C5ZN64_9HYPO</name>
<proteinExistence type="predicted"/>
<organism evidence="3 4">
    <name type="scientific">Ophiocordyceps australis</name>
    <dbReference type="NCBI Taxonomy" id="1399860"/>
    <lineage>
        <taxon>Eukaryota</taxon>
        <taxon>Fungi</taxon>
        <taxon>Dikarya</taxon>
        <taxon>Ascomycota</taxon>
        <taxon>Pezizomycotina</taxon>
        <taxon>Sordariomycetes</taxon>
        <taxon>Hypocreomycetidae</taxon>
        <taxon>Hypocreales</taxon>
        <taxon>Ophiocordycipitaceae</taxon>
        <taxon>Ophiocordyceps</taxon>
    </lineage>
</organism>
<dbReference type="OrthoDB" id="7608935at2759"/>
<evidence type="ECO:0000313" key="3">
    <source>
        <dbReference type="EMBL" id="PHH81273.1"/>
    </source>
</evidence>
<gene>
    <name evidence="3" type="ORF">CDD82_1139</name>
</gene>
<feature type="domain" description="CCHC-type" evidence="2">
    <location>
        <begin position="275"/>
        <end position="291"/>
    </location>
</feature>
<dbReference type="GO" id="GO:0003676">
    <property type="term" value="F:nucleic acid binding"/>
    <property type="evidence" value="ECO:0007669"/>
    <property type="project" value="InterPro"/>
</dbReference>
<feature type="domain" description="CCHC-type" evidence="2">
    <location>
        <begin position="293"/>
        <end position="308"/>
    </location>
</feature>
<reference evidence="3 4" key="1">
    <citation type="submission" date="2017-06" db="EMBL/GenBank/DDBJ databases">
        <title>Ant-infecting Ophiocordyceps genomes reveal a high diversity of potential behavioral manipulation genes and a possible major role for enterotoxins.</title>
        <authorList>
            <person name="De Bekker C."/>
            <person name="Evans H.C."/>
            <person name="Brachmann A."/>
            <person name="Hughes D.P."/>
        </authorList>
    </citation>
    <scope>NUCLEOTIDE SEQUENCE [LARGE SCALE GENOMIC DNA]</scope>
    <source>
        <strain evidence="3 4">1348a</strain>
    </source>
</reference>
<protein>
    <recommendedName>
        <fullName evidence="2">CCHC-type domain-containing protein</fullName>
    </recommendedName>
</protein>
<feature type="domain" description="CCHC-type" evidence="2">
    <location>
        <begin position="378"/>
        <end position="394"/>
    </location>
</feature>
<evidence type="ECO:0000256" key="1">
    <source>
        <dbReference type="SAM" id="MobiDB-lite"/>
    </source>
</evidence>
<dbReference type="GO" id="GO:0008270">
    <property type="term" value="F:zinc ion binding"/>
    <property type="evidence" value="ECO:0007669"/>
    <property type="project" value="InterPro"/>
</dbReference>
<feature type="domain" description="CCHC-type" evidence="2">
    <location>
        <begin position="341"/>
        <end position="357"/>
    </location>
</feature>
<dbReference type="SMART" id="SM00343">
    <property type="entry name" value="ZnF_C2HC"/>
    <property type="match status" value="5"/>
</dbReference>
<dbReference type="Proteomes" id="UP000224854">
    <property type="component" value="Unassembled WGS sequence"/>
</dbReference>
<accession>A0A2C5ZN64</accession>
<feature type="compositionally biased region" description="Polar residues" evidence="1">
    <location>
        <begin position="60"/>
        <end position="81"/>
    </location>
</feature>
<feature type="region of interest" description="Disordered" evidence="1">
    <location>
        <begin position="201"/>
        <end position="259"/>
    </location>
</feature>
<evidence type="ECO:0000259" key="2">
    <source>
        <dbReference type="SMART" id="SM00343"/>
    </source>
</evidence>
<sequence>MAQPDNPGQIIVIDSSDQESLPSRRKRSGSSSVSSSPRHVKKPRTGSDSFKLHESEEGEVQSSDYQSTASMGRQRKSLSGSDSERHPSAGKTSQPVVVMPLIPTYWTSKQGARFKIPAFAEPLGDSWPNRFTNWVRVFFINNLETRSAITPNLSITAFEYYLDNVSGIKMSRKKKSKQAARECQKTGQLKAQLASLRGHSAQNNPQLAVEHQSPHERASGPQVQPVEPAKVDASASPSSSSLIKAPMSRPPAPTGSDEHAQQLKYFPSATDPSKVCILCGQESHLAAACPQSACRFCNGGHWEFVCPTKARCASCLQLGHDAHACSNDKSQPKPAIEESIPCAFCESRNHWDSECPEVCRSYRPDTSTVKKVEQLPISCAICASRDHYLYDCDLRLTPAITVWSYTHYSQYLDPECGVPGIEATHANDSKTRADENARGFKGLGRPSRPNTIKYYQDPHTAPHAALQLPGLGPQLLVPKHLHKVKHQCASIYSNVRQGLQTLLQVIPSLVETRIAGTRVNHQVVVRMGIAGHEEGVGEAEAEVEVEVAGVVNKQA</sequence>